<accession>A0A917ID10</accession>
<gene>
    <name evidence="2" type="ORF">GCM10010921_05700</name>
</gene>
<keyword evidence="3" id="KW-1185">Reference proteome</keyword>
<evidence type="ECO:0000313" key="2">
    <source>
        <dbReference type="EMBL" id="GGH36506.1"/>
    </source>
</evidence>
<organism evidence="2 3">
    <name type="scientific">Microbacterium album</name>
    <dbReference type="NCBI Taxonomy" id="2053191"/>
    <lineage>
        <taxon>Bacteria</taxon>
        <taxon>Bacillati</taxon>
        <taxon>Actinomycetota</taxon>
        <taxon>Actinomycetes</taxon>
        <taxon>Micrococcales</taxon>
        <taxon>Microbacteriaceae</taxon>
        <taxon>Microbacterium</taxon>
    </lineage>
</organism>
<name>A0A917ID10_9MICO</name>
<feature type="transmembrane region" description="Helical" evidence="1">
    <location>
        <begin position="75"/>
        <end position="97"/>
    </location>
</feature>
<keyword evidence="1" id="KW-0472">Membrane</keyword>
<dbReference type="AlphaFoldDB" id="A0A917ID10"/>
<protein>
    <submittedName>
        <fullName evidence="2">Uncharacterized protein</fullName>
    </submittedName>
</protein>
<keyword evidence="1" id="KW-0812">Transmembrane</keyword>
<evidence type="ECO:0000313" key="3">
    <source>
        <dbReference type="Proteomes" id="UP000657592"/>
    </source>
</evidence>
<keyword evidence="1" id="KW-1133">Transmembrane helix</keyword>
<sequence>MRFWVRLDALLSRSAEISGRDESYAVPYDGGPTVRRGGARVRAASSRPSATCTALWRPSAAFPYALGMSQRAVKIATYTGSAIVVAGLIAFAVPVVAGLQDLFAPAASQTLDPTHTSTSSETPSVTIVDGRAVVGTSTRGSLAPTG</sequence>
<dbReference type="EMBL" id="BMJY01000002">
    <property type="protein sequence ID" value="GGH36506.1"/>
    <property type="molecule type" value="Genomic_DNA"/>
</dbReference>
<dbReference type="Proteomes" id="UP000657592">
    <property type="component" value="Unassembled WGS sequence"/>
</dbReference>
<evidence type="ECO:0000256" key="1">
    <source>
        <dbReference type="SAM" id="Phobius"/>
    </source>
</evidence>
<proteinExistence type="predicted"/>
<reference evidence="2" key="2">
    <citation type="submission" date="2020-09" db="EMBL/GenBank/DDBJ databases">
        <authorList>
            <person name="Sun Q."/>
            <person name="Zhou Y."/>
        </authorList>
    </citation>
    <scope>NUCLEOTIDE SEQUENCE</scope>
    <source>
        <strain evidence="2">CGMCC 1.15794</strain>
    </source>
</reference>
<comment type="caution">
    <text evidence="2">The sequence shown here is derived from an EMBL/GenBank/DDBJ whole genome shotgun (WGS) entry which is preliminary data.</text>
</comment>
<reference evidence="2" key="1">
    <citation type="journal article" date="2014" name="Int. J. Syst. Evol. Microbiol.">
        <title>Complete genome sequence of Corynebacterium casei LMG S-19264T (=DSM 44701T), isolated from a smear-ripened cheese.</title>
        <authorList>
            <consortium name="US DOE Joint Genome Institute (JGI-PGF)"/>
            <person name="Walter F."/>
            <person name="Albersmeier A."/>
            <person name="Kalinowski J."/>
            <person name="Ruckert C."/>
        </authorList>
    </citation>
    <scope>NUCLEOTIDE SEQUENCE</scope>
    <source>
        <strain evidence="2">CGMCC 1.15794</strain>
    </source>
</reference>